<dbReference type="InterPro" id="IPR029044">
    <property type="entry name" value="Nucleotide-diphossugar_trans"/>
</dbReference>
<evidence type="ECO:0000259" key="1">
    <source>
        <dbReference type="Pfam" id="PF00535"/>
    </source>
</evidence>
<evidence type="ECO:0000313" key="2">
    <source>
        <dbReference type="EMBL" id="KPL76070.1"/>
    </source>
</evidence>
<sequence>MRIGQNPAKFVKSVAKPERVTVAVLNYIPFLSGFYADMLDVLKTSLNGIRESADLPFDLMVFDNGSCAEVKDYLLAEQSAGRVQYLLLSEKNLGKGGAWNMIFSGAPGEIICYADNDCLFSKGFLSKSLELLEGFPNVGMVTARPYRTRPEYYTSTVAWGESQPEVTVERGDFIPWEVFLEFDLSLGQSEEEIRARYAETEDVRFRYRDLQALAGASHWQFTARKDTLQQFLPFDMDRPMGQVKQLDQRMNEAGLLRLMPVEPYAMNLSNTLRGLQGQTQQQPQSAQKYRLLDLPMVKKPLLWLYDSIFRWYYDRK</sequence>
<comment type="caution">
    <text evidence="2">The sequence shown here is derived from an EMBL/GenBank/DDBJ whole genome shotgun (WGS) entry which is preliminary data.</text>
</comment>
<dbReference type="Proteomes" id="UP000050417">
    <property type="component" value="Unassembled WGS sequence"/>
</dbReference>
<accession>A0A0P6XSY8</accession>
<dbReference type="CDD" id="cd00761">
    <property type="entry name" value="Glyco_tranf_GTA_type"/>
    <property type="match status" value="1"/>
</dbReference>
<dbReference type="SUPFAM" id="SSF53448">
    <property type="entry name" value="Nucleotide-diphospho-sugar transferases"/>
    <property type="match status" value="1"/>
</dbReference>
<organism evidence="2 3">
    <name type="scientific">Ornatilinea apprima</name>
    <dbReference type="NCBI Taxonomy" id="1134406"/>
    <lineage>
        <taxon>Bacteria</taxon>
        <taxon>Bacillati</taxon>
        <taxon>Chloroflexota</taxon>
        <taxon>Anaerolineae</taxon>
        <taxon>Anaerolineales</taxon>
        <taxon>Anaerolineaceae</taxon>
        <taxon>Ornatilinea</taxon>
    </lineage>
</organism>
<dbReference type="AlphaFoldDB" id="A0A0P6XSY8"/>
<dbReference type="OrthoDB" id="156755at2"/>
<feature type="domain" description="Glycosyltransferase 2-like" evidence="1">
    <location>
        <begin position="40"/>
        <end position="151"/>
    </location>
</feature>
<protein>
    <recommendedName>
        <fullName evidence="1">Glycosyltransferase 2-like domain-containing protein</fullName>
    </recommendedName>
</protein>
<reference evidence="2 3" key="1">
    <citation type="submission" date="2015-07" db="EMBL/GenBank/DDBJ databases">
        <title>Genome sequence of Ornatilinea apprima DSM 23815.</title>
        <authorList>
            <person name="Hemp J."/>
            <person name="Ward L.M."/>
            <person name="Pace L.A."/>
            <person name="Fischer W.W."/>
        </authorList>
    </citation>
    <scope>NUCLEOTIDE SEQUENCE [LARGE SCALE GENOMIC DNA]</scope>
    <source>
        <strain evidence="2 3">P3M-1</strain>
    </source>
</reference>
<proteinExistence type="predicted"/>
<dbReference type="InterPro" id="IPR001173">
    <property type="entry name" value="Glyco_trans_2-like"/>
</dbReference>
<dbReference type="Gene3D" id="3.90.550.10">
    <property type="entry name" value="Spore Coat Polysaccharide Biosynthesis Protein SpsA, Chain A"/>
    <property type="match status" value="1"/>
</dbReference>
<dbReference type="RefSeq" id="WP_075063262.1">
    <property type="nucleotide sequence ID" value="NZ_LGCL01000026.1"/>
</dbReference>
<dbReference type="Pfam" id="PF00535">
    <property type="entry name" value="Glycos_transf_2"/>
    <property type="match status" value="1"/>
</dbReference>
<evidence type="ECO:0000313" key="3">
    <source>
        <dbReference type="Proteomes" id="UP000050417"/>
    </source>
</evidence>
<gene>
    <name evidence="2" type="ORF">ADN00_12035</name>
</gene>
<name>A0A0P6XSY8_9CHLR</name>
<dbReference type="STRING" id="1134406.ADN00_12035"/>
<dbReference type="EMBL" id="LGCL01000026">
    <property type="protein sequence ID" value="KPL76070.1"/>
    <property type="molecule type" value="Genomic_DNA"/>
</dbReference>
<keyword evidence="3" id="KW-1185">Reference proteome</keyword>